<dbReference type="RefSeq" id="WP_013279950.1">
    <property type="nucleotide sequence ID" value="NC_014387.1"/>
</dbReference>
<dbReference type="Proteomes" id="UP000001299">
    <property type="component" value="Chromosome 1"/>
</dbReference>
<keyword evidence="2" id="KW-0472">Membrane</keyword>
<dbReference type="KEGG" id="bpb:bpr_I0547"/>
<dbReference type="eggNOG" id="ENOG50327I8">
    <property type="taxonomic scope" value="Bacteria"/>
</dbReference>
<keyword evidence="2" id="KW-0812">Transmembrane</keyword>
<accession>E0S0G8</accession>
<dbReference type="EMBL" id="CP001810">
    <property type="protein sequence ID" value="ADL33293.1"/>
    <property type="molecule type" value="Genomic_DNA"/>
</dbReference>
<gene>
    <name evidence="3" type="ordered locus">bpr_I0547</name>
</gene>
<feature type="transmembrane region" description="Helical" evidence="2">
    <location>
        <begin position="6"/>
        <end position="26"/>
    </location>
</feature>
<organism evidence="3 4">
    <name type="scientific">Butyrivibrio proteoclasticus (strain ATCC 51982 / DSM 14932 / B316)</name>
    <name type="common">Clostridium proteoclasticum</name>
    <dbReference type="NCBI Taxonomy" id="515622"/>
    <lineage>
        <taxon>Bacteria</taxon>
        <taxon>Bacillati</taxon>
        <taxon>Bacillota</taxon>
        <taxon>Clostridia</taxon>
        <taxon>Lachnospirales</taxon>
        <taxon>Lachnospiraceae</taxon>
        <taxon>Butyrivibrio</taxon>
    </lineage>
</organism>
<sequence length="179" mass="18601">MDKKVFTMALMTIISAFILVVVIIYATNADKINKMLGKKSSSSSVEISAEEVSASQEIYGQQIGNDLKSFLYDEDFFDEAEKVPAVVVIQQNTKTVDSSTDSSSNDEDYEDGSGMAVVGQLDNPDALSSVAGLDNSASLGSSGNTPATNPGAAPSDNGIPQGPIKGSETIGGTPVGNPR</sequence>
<evidence type="ECO:0000256" key="1">
    <source>
        <dbReference type="SAM" id="MobiDB-lite"/>
    </source>
</evidence>
<proteinExistence type="predicted"/>
<dbReference type="AlphaFoldDB" id="E0S0G8"/>
<protein>
    <submittedName>
        <fullName evidence="3">Uncharacterized protein</fullName>
    </submittedName>
</protein>
<evidence type="ECO:0000313" key="3">
    <source>
        <dbReference type="EMBL" id="ADL33293.1"/>
    </source>
</evidence>
<feature type="compositionally biased region" description="Polar residues" evidence="1">
    <location>
        <begin position="135"/>
        <end position="148"/>
    </location>
</feature>
<name>E0S0G8_BUTPB</name>
<dbReference type="HOGENOM" id="CLU_1500815_0_0_9"/>
<evidence type="ECO:0000256" key="2">
    <source>
        <dbReference type="SAM" id="Phobius"/>
    </source>
</evidence>
<keyword evidence="2" id="KW-1133">Transmembrane helix</keyword>
<keyword evidence="4" id="KW-1185">Reference proteome</keyword>
<reference evidence="3 4" key="1">
    <citation type="journal article" date="2010" name="PLoS ONE">
        <title>The glycobiome of the rumen bacterium Butyrivibrio proteoclasticus B316(T) highlights adaptation to a polysaccharide-rich environment.</title>
        <authorList>
            <person name="Kelly W.J."/>
            <person name="Leahy S.C."/>
            <person name="Altermann E."/>
            <person name="Yeoman C.J."/>
            <person name="Dunne J.C."/>
            <person name="Kong Z."/>
            <person name="Pacheco D.M."/>
            <person name="Li D."/>
            <person name="Noel S.J."/>
            <person name="Moon C.D."/>
            <person name="Cookson A.L."/>
            <person name="Attwood G.T."/>
        </authorList>
    </citation>
    <scope>NUCLEOTIDE SEQUENCE [LARGE SCALE GENOMIC DNA]</scope>
    <source>
        <strain evidence="4">ATCC 51982 / DSM 14932 / B316</strain>
    </source>
</reference>
<dbReference type="STRING" id="515622.bpr_I0547"/>
<evidence type="ECO:0000313" key="4">
    <source>
        <dbReference type="Proteomes" id="UP000001299"/>
    </source>
</evidence>
<feature type="region of interest" description="Disordered" evidence="1">
    <location>
        <begin position="90"/>
        <end position="179"/>
    </location>
</feature>